<evidence type="ECO:0000313" key="2">
    <source>
        <dbReference type="Proteomes" id="UP001249851"/>
    </source>
</evidence>
<reference evidence="1" key="2">
    <citation type="journal article" date="2023" name="Science">
        <title>Genomic signatures of disease resistance in endangered staghorn corals.</title>
        <authorList>
            <person name="Vollmer S.V."/>
            <person name="Selwyn J.D."/>
            <person name="Despard B.A."/>
            <person name="Roesel C.L."/>
        </authorList>
    </citation>
    <scope>NUCLEOTIDE SEQUENCE</scope>
    <source>
        <strain evidence="1">K2</strain>
    </source>
</reference>
<dbReference type="AlphaFoldDB" id="A0AAD9QQF0"/>
<name>A0AAD9QQF0_ACRCE</name>
<gene>
    <name evidence="1" type="ORF">P5673_011155</name>
</gene>
<evidence type="ECO:0000313" key="1">
    <source>
        <dbReference type="EMBL" id="KAK2565221.1"/>
    </source>
</evidence>
<comment type="caution">
    <text evidence="1">The sequence shown here is derived from an EMBL/GenBank/DDBJ whole genome shotgun (WGS) entry which is preliminary data.</text>
</comment>
<dbReference type="Proteomes" id="UP001249851">
    <property type="component" value="Unassembled WGS sequence"/>
</dbReference>
<proteinExistence type="predicted"/>
<sequence length="81" mass="9643">MPKISLDDARLTFFTGKRKLFQDKTYNCQSCFIVLIASMILNFFNKFDGLYCLRLLHLLILSEDIKNLRRNVLKWRKVSLL</sequence>
<reference evidence="1" key="1">
    <citation type="journal article" date="2023" name="G3 (Bethesda)">
        <title>Whole genome assembly and annotation of the endangered Caribbean coral Acropora cervicornis.</title>
        <authorList>
            <person name="Selwyn J.D."/>
            <person name="Vollmer S.V."/>
        </authorList>
    </citation>
    <scope>NUCLEOTIDE SEQUENCE</scope>
    <source>
        <strain evidence="1">K2</strain>
    </source>
</reference>
<organism evidence="1 2">
    <name type="scientific">Acropora cervicornis</name>
    <name type="common">Staghorn coral</name>
    <dbReference type="NCBI Taxonomy" id="6130"/>
    <lineage>
        <taxon>Eukaryota</taxon>
        <taxon>Metazoa</taxon>
        <taxon>Cnidaria</taxon>
        <taxon>Anthozoa</taxon>
        <taxon>Hexacorallia</taxon>
        <taxon>Scleractinia</taxon>
        <taxon>Astrocoeniina</taxon>
        <taxon>Acroporidae</taxon>
        <taxon>Acropora</taxon>
    </lineage>
</organism>
<accession>A0AAD9QQF0</accession>
<dbReference type="EMBL" id="JARQWQ010000020">
    <property type="protein sequence ID" value="KAK2565221.1"/>
    <property type="molecule type" value="Genomic_DNA"/>
</dbReference>
<protein>
    <submittedName>
        <fullName evidence="1">Uncharacterized protein</fullName>
    </submittedName>
</protein>
<keyword evidence="2" id="KW-1185">Reference proteome</keyword>